<dbReference type="SUPFAM" id="SSF46689">
    <property type="entry name" value="Homeodomain-like"/>
    <property type="match status" value="1"/>
</dbReference>
<feature type="region of interest" description="Disordered" evidence="8">
    <location>
        <begin position="423"/>
        <end position="460"/>
    </location>
</feature>
<feature type="compositionally biased region" description="Basic and acidic residues" evidence="8">
    <location>
        <begin position="423"/>
        <end position="436"/>
    </location>
</feature>
<comment type="caution">
    <text evidence="11">The sequence shown here is derived from an EMBL/GenBank/DDBJ whole genome shotgun (WGS) entry which is preliminary data.</text>
</comment>
<dbReference type="FunFam" id="1.10.10.60:FF:000119">
    <property type="entry name" value="Transcription factor GAMYB"/>
    <property type="match status" value="1"/>
</dbReference>
<protein>
    <recommendedName>
        <fullName evidence="13">Transcription factor GAMYB</fullName>
    </recommendedName>
</protein>
<evidence type="ECO:0000256" key="5">
    <source>
        <dbReference type="ARBA" id="ARBA00023159"/>
    </source>
</evidence>
<gene>
    <name evidence="11" type="ORF">QN277_016579</name>
</gene>
<dbReference type="Gene3D" id="1.10.10.60">
    <property type="entry name" value="Homeodomain-like"/>
    <property type="match status" value="2"/>
</dbReference>
<evidence type="ECO:0000256" key="2">
    <source>
        <dbReference type="ARBA" id="ARBA00022737"/>
    </source>
</evidence>
<organism evidence="11 12">
    <name type="scientific">Acacia crassicarpa</name>
    <name type="common">northern wattle</name>
    <dbReference type="NCBI Taxonomy" id="499986"/>
    <lineage>
        <taxon>Eukaryota</taxon>
        <taxon>Viridiplantae</taxon>
        <taxon>Streptophyta</taxon>
        <taxon>Embryophyta</taxon>
        <taxon>Tracheophyta</taxon>
        <taxon>Spermatophyta</taxon>
        <taxon>Magnoliopsida</taxon>
        <taxon>eudicotyledons</taxon>
        <taxon>Gunneridae</taxon>
        <taxon>Pentapetalae</taxon>
        <taxon>rosids</taxon>
        <taxon>fabids</taxon>
        <taxon>Fabales</taxon>
        <taxon>Fabaceae</taxon>
        <taxon>Caesalpinioideae</taxon>
        <taxon>mimosoid clade</taxon>
        <taxon>Acacieae</taxon>
        <taxon>Acacia</taxon>
    </lineage>
</organism>
<dbReference type="Proteomes" id="UP001293593">
    <property type="component" value="Unassembled WGS sequence"/>
</dbReference>
<keyword evidence="6" id="KW-0804">Transcription</keyword>
<dbReference type="InterPro" id="IPR017930">
    <property type="entry name" value="Myb_dom"/>
</dbReference>
<accession>A0AAE1TCC6</accession>
<reference evidence="11" key="1">
    <citation type="submission" date="2023-10" db="EMBL/GenBank/DDBJ databases">
        <title>Chromosome-level genome of the transformable northern wattle, Acacia crassicarpa.</title>
        <authorList>
            <person name="Massaro I."/>
            <person name="Sinha N.R."/>
            <person name="Poethig S."/>
            <person name="Leichty A.R."/>
        </authorList>
    </citation>
    <scope>NUCLEOTIDE SEQUENCE</scope>
    <source>
        <strain evidence="11">Acra3RX</strain>
        <tissue evidence="11">Leaf</tissue>
    </source>
</reference>
<dbReference type="AlphaFoldDB" id="A0AAE1TCC6"/>
<evidence type="ECO:0000256" key="3">
    <source>
        <dbReference type="ARBA" id="ARBA00023015"/>
    </source>
</evidence>
<keyword evidence="12" id="KW-1185">Reference proteome</keyword>
<dbReference type="SMART" id="SM00717">
    <property type="entry name" value="SANT"/>
    <property type="match status" value="2"/>
</dbReference>
<keyword evidence="2" id="KW-0677">Repeat</keyword>
<evidence type="ECO:0000256" key="8">
    <source>
        <dbReference type="SAM" id="MobiDB-lite"/>
    </source>
</evidence>
<dbReference type="PROSITE" id="PS50090">
    <property type="entry name" value="MYB_LIKE"/>
    <property type="match status" value="2"/>
</dbReference>
<dbReference type="FunFam" id="1.10.10.60:FF:000001">
    <property type="entry name" value="MYB-related transcription factor"/>
    <property type="match status" value="1"/>
</dbReference>
<evidence type="ECO:0000256" key="4">
    <source>
        <dbReference type="ARBA" id="ARBA00023125"/>
    </source>
</evidence>
<dbReference type="GO" id="GO:0009653">
    <property type="term" value="P:anatomical structure morphogenesis"/>
    <property type="evidence" value="ECO:0007669"/>
    <property type="project" value="UniProtKB-ARBA"/>
</dbReference>
<dbReference type="GO" id="GO:0040008">
    <property type="term" value="P:regulation of growth"/>
    <property type="evidence" value="ECO:0007669"/>
    <property type="project" value="UniProtKB-ARBA"/>
</dbReference>
<dbReference type="PROSITE" id="PS51294">
    <property type="entry name" value="HTH_MYB"/>
    <property type="match status" value="2"/>
</dbReference>
<name>A0AAE1TCC6_9FABA</name>
<keyword evidence="4" id="KW-0238">DNA-binding</keyword>
<evidence type="ECO:0000256" key="7">
    <source>
        <dbReference type="ARBA" id="ARBA00023242"/>
    </source>
</evidence>
<dbReference type="GO" id="GO:0048235">
    <property type="term" value="P:pollen sperm cell differentiation"/>
    <property type="evidence" value="ECO:0007669"/>
    <property type="project" value="UniProtKB-ARBA"/>
</dbReference>
<feature type="domain" description="Myb-like" evidence="9">
    <location>
        <begin position="84"/>
        <end position="134"/>
    </location>
</feature>
<sequence>MSKMTGGGDAPRVPRRRQSVFDITEARRRGEEHLNKGPWTLAEDAKLMAYVSQHGEGNWNAVQMHSGLSRCGKSCRLRWANHLRPELKKSPLTEEEERRIIELHAQMGNKWAKMATQLPGRTDNEIKNYWNTRIKRMQRAGLPLYPSEVRQRVRSQENQNMGTLMSGDSQHSEISQDGIFNIPQLDFKNYDFSRAHAFAPSGLDIPDSSLFQQPVGPPYNDLIFFGNSAKHLRESDMFYNRLDNSSNYMIPANANYPAEPPLLSYPSNLPLDPNYLFCGDNLHGSHAALNGTFSSSAPIPEAMKPELPSLQYLETQQGSWDANASPLPSLESADTMFQSSPVEQYQSFAVTPASDGLLESVVYDTRLPRGSNNKDSLWNTTDECMVNVARTETEWDPNSPFGHSSASVHTVYTPVSISSVDDPHHMEHTRDHEMRQEAISQGPPHVGQSQETSSPIDTTRVHLTLAKAKKLPVR</sequence>
<dbReference type="GO" id="GO:0045893">
    <property type="term" value="P:positive regulation of DNA-templated transcription"/>
    <property type="evidence" value="ECO:0007669"/>
    <property type="project" value="UniProtKB-ARBA"/>
</dbReference>
<proteinExistence type="predicted"/>
<dbReference type="CDD" id="cd00167">
    <property type="entry name" value="SANT"/>
    <property type="match status" value="2"/>
</dbReference>
<feature type="domain" description="HTH myb-type" evidence="10">
    <location>
        <begin position="84"/>
        <end position="138"/>
    </location>
</feature>
<evidence type="ECO:0000256" key="1">
    <source>
        <dbReference type="ARBA" id="ARBA00004123"/>
    </source>
</evidence>
<evidence type="ECO:0000256" key="6">
    <source>
        <dbReference type="ARBA" id="ARBA00023163"/>
    </source>
</evidence>
<evidence type="ECO:0000313" key="11">
    <source>
        <dbReference type="EMBL" id="KAK4278780.1"/>
    </source>
</evidence>
<feature type="domain" description="Myb-like" evidence="9">
    <location>
        <begin position="31"/>
        <end position="83"/>
    </location>
</feature>
<dbReference type="InterPro" id="IPR001005">
    <property type="entry name" value="SANT/Myb"/>
</dbReference>
<dbReference type="PANTHER" id="PTHR47995:SF18">
    <property type="entry name" value="TRANSCRIPTION FACTOR MYB65"/>
    <property type="match status" value="1"/>
</dbReference>
<keyword evidence="5" id="KW-0010">Activator</keyword>
<feature type="compositionally biased region" description="Polar residues" evidence="8">
    <location>
        <begin position="447"/>
        <end position="457"/>
    </location>
</feature>
<comment type="subcellular location">
    <subcellularLocation>
        <location evidence="1">Nucleus</location>
    </subcellularLocation>
</comment>
<dbReference type="GO" id="GO:0005634">
    <property type="term" value="C:nucleus"/>
    <property type="evidence" value="ECO:0007669"/>
    <property type="project" value="UniProtKB-SubCell"/>
</dbReference>
<dbReference type="PANTHER" id="PTHR47995">
    <property type="entry name" value="TRANSCRIPTION FACTOR MYB33-RELATED"/>
    <property type="match status" value="1"/>
</dbReference>
<keyword evidence="3" id="KW-0805">Transcription regulation</keyword>
<dbReference type="GO" id="GO:0003677">
    <property type="term" value="F:DNA binding"/>
    <property type="evidence" value="ECO:0007669"/>
    <property type="project" value="UniProtKB-KW"/>
</dbReference>
<evidence type="ECO:0000259" key="9">
    <source>
        <dbReference type="PROSITE" id="PS50090"/>
    </source>
</evidence>
<evidence type="ECO:0000313" key="12">
    <source>
        <dbReference type="Proteomes" id="UP001293593"/>
    </source>
</evidence>
<feature type="domain" description="HTH myb-type" evidence="10">
    <location>
        <begin position="31"/>
        <end position="83"/>
    </location>
</feature>
<dbReference type="Pfam" id="PF00249">
    <property type="entry name" value="Myb_DNA-binding"/>
    <property type="match status" value="2"/>
</dbReference>
<dbReference type="InterPro" id="IPR009057">
    <property type="entry name" value="Homeodomain-like_sf"/>
</dbReference>
<keyword evidence="7" id="KW-0539">Nucleus</keyword>
<dbReference type="EMBL" id="JAWXYG010000003">
    <property type="protein sequence ID" value="KAK4278780.1"/>
    <property type="molecule type" value="Genomic_DNA"/>
</dbReference>
<evidence type="ECO:0000259" key="10">
    <source>
        <dbReference type="PROSITE" id="PS51294"/>
    </source>
</evidence>
<evidence type="ECO:0008006" key="13">
    <source>
        <dbReference type="Google" id="ProtNLM"/>
    </source>
</evidence>